<dbReference type="Pfam" id="PF04263">
    <property type="entry name" value="TPK_catalytic"/>
    <property type="match status" value="1"/>
</dbReference>
<dbReference type="InterPro" id="IPR007373">
    <property type="entry name" value="Thiamin_PyroPKinase_B1-bd"/>
</dbReference>
<keyword evidence="3 7" id="KW-0418">Kinase</keyword>
<evidence type="ECO:0000256" key="4">
    <source>
        <dbReference type="ARBA" id="ARBA00022840"/>
    </source>
</evidence>
<dbReference type="InterPro" id="IPR053149">
    <property type="entry name" value="TPK"/>
</dbReference>
<protein>
    <recommendedName>
        <fullName evidence="5">Thiamine diphosphokinase</fullName>
        <ecNumber evidence="5">2.7.6.2</ecNumber>
    </recommendedName>
</protein>
<dbReference type="EC" id="2.7.6.2" evidence="5"/>
<dbReference type="RefSeq" id="WP_108640500.1">
    <property type="nucleotide sequence ID" value="NZ_QCYG01000004.1"/>
</dbReference>
<evidence type="ECO:0000256" key="1">
    <source>
        <dbReference type="ARBA" id="ARBA00022679"/>
    </source>
</evidence>
<dbReference type="PANTHER" id="PTHR41299">
    <property type="entry name" value="THIAMINE PYROPHOSPHOKINASE"/>
    <property type="match status" value="1"/>
</dbReference>
<evidence type="ECO:0000256" key="3">
    <source>
        <dbReference type="ARBA" id="ARBA00022777"/>
    </source>
</evidence>
<dbReference type="SUPFAM" id="SSF63862">
    <property type="entry name" value="Thiamin pyrophosphokinase, substrate-binding domain"/>
    <property type="match status" value="1"/>
</dbReference>
<dbReference type="GO" id="GO:0005524">
    <property type="term" value="F:ATP binding"/>
    <property type="evidence" value="ECO:0007669"/>
    <property type="project" value="UniProtKB-KW"/>
</dbReference>
<evidence type="ECO:0000313" key="8">
    <source>
        <dbReference type="Proteomes" id="UP000244817"/>
    </source>
</evidence>
<dbReference type="GO" id="GO:0004788">
    <property type="term" value="F:thiamine diphosphokinase activity"/>
    <property type="evidence" value="ECO:0007669"/>
    <property type="project" value="UniProtKB-UniRule"/>
</dbReference>
<dbReference type="Gene3D" id="3.40.50.10240">
    <property type="entry name" value="Thiamin pyrophosphokinase, catalytic domain"/>
    <property type="match status" value="1"/>
</dbReference>
<evidence type="ECO:0000259" key="6">
    <source>
        <dbReference type="SMART" id="SM00983"/>
    </source>
</evidence>
<reference evidence="7 8" key="1">
    <citation type="submission" date="2018-04" db="EMBL/GenBank/DDBJ databases">
        <title>Pelagivirga bohaiensis gen. nov., sp. nov., a bacterium isolated from the Bohai Sea.</title>
        <authorList>
            <person name="Ji X."/>
        </authorList>
    </citation>
    <scope>NUCLEOTIDE SEQUENCE [LARGE SCALE GENOMIC DNA]</scope>
    <source>
        <strain evidence="7 8">BH-SD16</strain>
    </source>
</reference>
<gene>
    <name evidence="7" type="ORF">DC363_07415</name>
</gene>
<evidence type="ECO:0000256" key="5">
    <source>
        <dbReference type="NCBIfam" id="TIGR01378"/>
    </source>
</evidence>
<dbReference type="PANTHER" id="PTHR41299:SF1">
    <property type="entry name" value="THIAMINE PYROPHOSPHOKINASE"/>
    <property type="match status" value="1"/>
</dbReference>
<accession>A0A2T7FXS5</accession>
<comment type="caution">
    <text evidence="7">The sequence shown here is derived from an EMBL/GenBank/DDBJ whole genome shotgun (WGS) entry which is preliminary data.</text>
</comment>
<organism evidence="7 8">
    <name type="scientific">Thalassorhabdomicrobium marinisediminis</name>
    <dbReference type="NCBI Taxonomy" id="2170577"/>
    <lineage>
        <taxon>Bacteria</taxon>
        <taxon>Pseudomonadati</taxon>
        <taxon>Pseudomonadota</taxon>
        <taxon>Alphaproteobacteria</taxon>
        <taxon>Rhodobacterales</taxon>
        <taxon>Paracoccaceae</taxon>
        <taxon>Thalassorhabdomicrobium</taxon>
    </lineage>
</organism>
<dbReference type="AlphaFoldDB" id="A0A2T7FXS5"/>
<name>A0A2T7FXS5_9RHOB</name>
<evidence type="ECO:0000313" key="7">
    <source>
        <dbReference type="EMBL" id="PVA06965.1"/>
    </source>
</evidence>
<dbReference type="SUPFAM" id="SSF63999">
    <property type="entry name" value="Thiamin pyrophosphokinase, catalytic domain"/>
    <property type="match status" value="1"/>
</dbReference>
<proteinExistence type="predicted"/>
<keyword evidence="2" id="KW-0547">Nucleotide-binding</keyword>
<dbReference type="OrthoDB" id="7057856at2"/>
<dbReference type="GO" id="GO:0009229">
    <property type="term" value="P:thiamine diphosphate biosynthetic process"/>
    <property type="evidence" value="ECO:0007669"/>
    <property type="project" value="InterPro"/>
</dbReference>
<keyword evidence="8" id="KW-1185">Reference proteome</keyword>
<dbReference type="GO" id="GO:0030975">
    <property type="term" value="F:thiamine binding"/>
    <property type="evidence" value="ECO:0007669"/>
    <property type="project" value="InterPro"/>
</dbReference>
<dbReference type="CDD" id="cd07995">
    <property type="entry name" value="TPK"/>
    <property type="match status" value="1"/>
</dbReference>
<dbReference type="GO" id="GO:0006772">
    <property type="term" value="P:thiamine metabolic process"/>
    <property type="evidence" value="ECO:0007669"/>
    <property type="project" value="UniProtKB-UniRule"/>
</dbReference>
<feature type="domain" description="Thiamin pyrophosphokinase thiamin-binding" evidence="6">
    <location>
        <begin position="132"/>
        <end position="189"/>
    </location>
</feature>
<keyword evidence="1" id="KW-0808">Transferase</keyword>
<dbReference type="EMBL" id="QCYG01000004">
    <property type="protein sequence ID" value="PVA06965.1"/>
    <property type="molecule type" value="Genomic_DNA"/>
</dbReference>
<dbReference type="Pfam" id="PF04265">
    <property type="entry name" value="TPK_B1_binding"/>
    <property type="match status" value="1"/>
</dbReference>
<dbReference type="InterPro" id="IPR036759">
    <property type="entry name" value="TPK_catalytic_sf"/>
</dbReference>
<evidence type="ECO:0000256" key="2">
    <source>
        <dbReference type="ARBA" id="ARBA00022741"/>
    </source>
</evidence>
<dbReference type="InterPro" id="IPR036371">
    <property type="entry name" value="TPK_B1-bd_sf"/>
</dbReference>
<keyword evidence="4" id="KW-0067">ATP-binding</keyword>
<sequence length="210" mass="21710">MIGGGDVSPDTLSEALKWGETVVCADGGADVALRAGLRPAAVIGDLDSISGDARAAFDAVLHPVAEQDSTDFDKALRHVAAPLVIGVGFLGRRFDHSLAALHVLLKYRHRPVILLGEDDVVFVPPPVLVLDTDTGQRVSLLPLMPGRVSTRGLRWDVAGAEMSMAAFIGSSNEATGPQVEVRSDGGLALILPRAALGAAVRAVQAAVPAG</sequence>
<dbReference type="Proteomes" id="UP000244817">
    <property type="component" value="Unassembled WGS sequence"/>
</dbReference>
<dbReference type="SMART" id="SM00983">
    <property type="entry name" value="TPK_B1_binding"/>
    <property type="match status" value="1"/>
</dbReference>
<dbReference type="NCBIfam" id="TIGR01378">
    <property type="entry name" value="thi_PPkinase"/>
    <property type="match status" value="1"/>
</dbReference>
<dbReference type="GO" id="GO:0016301">
    <property type="term" value="F:kinase activity"/>
    <property type="evidence" value="ECO:0007669"/>
    <property type="project" value="UniProtKB-KW"/>
</dbReference>
<dbReference type="InterPro" id="IPR007371">
    <property type="entry name" value="TPK_catalytic"/>
</dbReference>
<dbReference type="InterPro" id="IPR006282">
    <property type="entry name" value="Thi_PPkinase"/>
</dbReference>